<dbReference type="Pfam" id="PF02801">
    <property type="entry name" value="Ketoacyl-synt_C"/>
    <property type="match status" value="2"/>
</dbReference>
<keyword evidence="3 11" id="KW-0808">Transferase</keyword>
<dbReference type="Pfam" id="PF08659">
    <property type="entry name" value="KR"/>
    <property type="match status" value="1"/>
</dbReference>
<dbReference type="InterPro" id="IPR020807">
    <property type="entry name" value="PKS_DH"/>
</dbReference>
<dbReference type="InterPro" id="IPR050091">
    <property type="entry name" value="PKS_NRPS_Biosynth_Enz"/>
</dbReference>
<dbReference type="Gene3D" id="1.10.1200.10">
    <property type="entry name" value="ACP-like"/>
    <property type="match status" value="2"/>
</dbReference>
<dbReference type="Gene3D" id="3.10.129.110">
    <property type="entry name" value="Polyketide synthase dehydratase"/>
    <property type="match status" value="1"/>
</dbReference>
<dbReference type="eggNOG" id="COG3321">
    <property type="taxonomic scope" value="Bacteria"/>
</dbReference>
<evidence type="ECO:0000313" key="11">
    <source>
        <dbReference type="EMBL" id="ADP81114.1"/>
    </source>
</evidence>
<evidence type="ECO:0000256" key="5">
    <source>
        <dbReference type="ARBA" id="ARBA00023315"/>
    </source>
</evidence>
<dbReference type="InterPro" id="IPR016036">
    <property type="entry name" value="Malonyl_transacylase_ACP-bd"/>
</dbReference>
<feature type="domain" description="Carrier" evidence="8">
    <location>
        <begin position="3146"/>
        <end position="3221"/>
    </location>
</feature>
<dbReference type="SUPFAM" id="SSF52151">
    <property type="entry name" value="FabD/lysophospholipase-like"/>
    <property type="match status" value="2"/>
</dbReference>
<dbReference type="KEGG" id="fri:FraEuI1c_3091"/>
<dbReference type="Pfam" id="PF00550">
    <property type="entry name" value="PP-binding"/>
    <property type="match status" value="2"/>
</dbReference>
<dbReference type="SMART" id="SM00825">
    <property type="entry name" value="PKS_KS"/>
    <property type="match status" value="2"/>
</dbReference>
<dbReference type="InterPro" id="IPR020841">
    <property type="entry name" value="PKS_Beta-ketoAc_synthase_dom"/>
</dbReference>
<dbReference type="InterPro" id="IPR036291">
    <property type="entry name" value="NAD(P)-bd_dom_sf"/>
</dbReference>
<evidence type="ECO:0000256" key="2">
    <source>
        <dbReference type="ARBA" id="ARBA00022553"/>
    </source>
</evidence>
<dbReference type="InterPro" id="IPR014030">
    <property type="entry name" value="Ketoacyl_synth_N"/>
</dbReference>
<dbReference type="Pfam" id="PF00109">
    <property type="entry name" value="ketoacyl-synt"/>
    <property type="match status" value="2"/>
</dbReference>
<feature type="region of interest" description="N-terminal hotdog fold" evidence="6">
    <location>
        <begin position="1989"/>
        <end position="2120"/>
    </location>
</feature>
<feature type="region of interest" description="Disordered" evidence="7">
    <location>
        <begin position="2091"/>
        <end position="2119"/>
    </location>
</feature>
<dbReference type="InterPro" id="IPR020806">
    <property type="entry name" value="PKS_PP-bd"/>
</dbReference>
<dbReference type="InterPro" id="IPR009081">
    <property type="entry name" value="PP-bd_ACP"/>
</dbReference>
<dbReference type="GO" id="GO:0071770">
    <property type="term" value="P:DIM/DIP cell wall layer assembly"/>
    <property type="evidence" value="ECO:0007669"/>
    <property type="project" value="TreeGrafter"/>
</dbReference>
<evidence type="ECO:0000256" key="1">
    <source>
        <dbReference type="ARBA" id="ARBA00022450"/>
    </source>
</evidence>
<keyword evidence="2" id="KW-0597">Phosphoprotein</keyword>
<keyword evidence="12" id="KW-1185">Reference proteome</keyword>
<feature type="domain" description="PKS/mFAS DH" evidence="10">
    <location>
        <begin position="1989"/>
        <end position="2293"/>
    </location>
</feature>
<evidence type="ECO:0000313" key="12">
    <source>
        <dbReference type="Proteomes" id="UP000002484"/>
    </source>
</evidence>
<dbReference type="Pfam" id="PF14765">
    <property type="entry name" value="PS-DH"/>
    <property type="match status" value="1"/>
</dbReference>
<proteinExistence type="predicted"/>
<feature type="active site" description="Proton acceptor; for dehydratase activity" evidence="6">
    <location>
        <position position="2021"/>
    </location>
</feature>
<accession>E3JCX5</accession>
<dbReference type="GO" id="GO:0016491">
    <property type="term" value="F:oxidoreductase activity"/>
    <property type="evidence" value="ECO:0007669"/>
    <property type="project" value="InterPro"/>
</dbReference>
<dbReference type="GO" id="GO:0005886">
    <property type="term" value="C:plasma membrane"/>
    <property type="evidence" value="ECO:0007669"/>
    <property type="project" value="TreeGrafter"/>
</dbReference>
<dbReference type="PANTHER" id="PTHR43775">
    <property type="entry name" value="FATTY ACID SYNTHASE"/>
    <property type="match status" value="1"/>
</dbReference>
<dbReference type="InterPro" id="IPR018201">
    <property type="entry name" value="Ketoacyl_synth_AS"/>
</dbReference>
<feature type="region of interest" description="C-terminal hotdog fold" evidence="6">
    <location>
        <begin position="2146"/>
        <end position="2293"/>
    </location>
</feature>
<dbReference type="PROSITE" id="PS52004">
    <property type="entry name" value="KS3_2"/>
    <property type="match status" value="2"/>
</dbReference>
<feature type="domain" description="Ketosynthase family 3 (KS3)" evidence="9">
    <location>
        <begin position="1068"/>
        <end position="1494"/>
    </location>
</feature>
<dbReference type="SMART" id="SM00829">
    <property type="entry name" value="PKS_ER"/>
    <property type="match status" value="1"/>
</dbReference>
<dbReference type="InterPro" id="IPR001227">
    <property type="entry name" value="Ac_transferase_dom_sf"/>
</dbReference>
<dbReference type="InterPro" id="IPR049551">
    <property type="entry name" value="PKS_DH_C"/>
</dbReference>
<evidence type="ECO:0000256" key="3">
    <source>
        <dbReference type="ARBA" id="ARBA00022679"/>
    </source>
</evidence>
<dbReference type="InterPro" id="IPR032821">
    <property type="entry name" value="PKS_assoc"/>
</dbReference>
<dbReference type="OrthoDB" id="9778690at2"/>
<dbReference type="Pfam" id="PF08240">
    <property type="entry name" value="ADH_N"/>
    <property type="match status" value="1"/>
</dbReference>
<dbReference type="CDD" id="cd00833">
    <property type="entry name" value="PKS"/>
    <property type="match status" value="2"/>
</dbReference>
<feature type="compositionally biased region" description="Basic and acidic residues" evidence="7">
    <location>
        <begin position="3268"/>
        <end position="3281"/>
    </location>
</feature>
<dbReference type="Gene3D" id="3.40.366.10">
    <property type="entry name" value="Malonyl-Coenzyme A Acyl Carrier Protein, domain 2"/>
    <property type="match status" value="2"/>
</dbReference>
<dbReference type="SUPFAM" id="SSF50129">
    <property type="entry name" value="GroES-like"/>
    <property type="match status" value="1"/>
</dbReference>
<dbReference type="InterPro" id="IPR057326">
    <property type="entry name" value="KR_dom"/>
</dbReference>
<dbReference type="InterPro" id="IPR014031">
    <property type="entry name" value="Ketoacyl_synth_C"/>
</dbReference>
<dbReference type="Pfam" id="PF21089">
    <property type="entry name" value="PKS_DH_N"/>
    <property type="match status" value="1"/>
</dbReference>
<reference evidence="11 12" key="1">
    <citation type="submission" date="2010-10" db="EMBL/GenBank/DDBJ databases">
        <title>Complete sequence of Frankia sp. EuI1c.</title>
        <authorList>
            <consortium name="US DOE Joint Genome Institute"/>
            <person name="Lucas S."/>
            <person name="Copeland A."/>
            <person name="Lapidus A."/>
            <person name="Cheng J.-F."/>
            <person name="Bruce D."/>
            <person name="Goodwin L."/>
            <person name="Pitluck S."/>
            <person name="Chertkov O."/>
            <person name="Detter J.C."/>
            <person name="Han C."/>
            <person name="Tapia R."/>
            <person name="Land M."/>
            <person name="Hauser L."/>
            <person name="Jeffries C."/>
            <person name="Kyrpides N."/>
            <person name="Ivanova N."/>
            <person name="Mikhailova N."/>
            <person name="Beauchemin N."/>
            <person name="Sen A."/>
            <person name="Sur S.A."/>
            <person name="Gtari M."/>
            <person name="Wall L."/>
            <person name="Tisa L."/>
            <person name="Woyke T."/>
        </authorList>
    </citation>
    <scope>NUCLEOTIDE SEQUENCE [LARGE SCALE GENOMIC DNA]</scope>
    <source>
        <strain evidence="12">DSM 45817 / CECT 9037 / EuI1c</strain>
    </source>
</reference>
<dbReference type="GO" id="GO:0004312">
    <property type="term" value="F:fatty acid synthase activity"/>
    <property type="evidence" value="ECO:0007669"/>
    <property type="project" value="TreeGrafter"/>
</dbReference>
<feature type="region of interest" description="Disordered" evidence="7">
    <location>
        <begin position="3268"/>
        <end position="3322"/>
    </location>
</feature>
<dbReference type="Proteomes" id="UP000002484">
    <property type="component" value="Chromosome"/>
</dbReference>
<evidence type="ECO:0000256" key="6">
    <source>
        <dbReference type="PROSITE-ProRule" id="PRU01363"/>
    </source>
</evidence>
<dbReference type="SMART" id="SM00822">
    <property type="entry name" value="PKS_KR"/>
    <property type="match status" value="1"/>
</dbReference>
<dbReference type="HOGENOM" id="CLU_000022_35_8_11"/>
<evidence type="ECO:0000259" key="10">
    <source>
        <dbReference type="PROSITE" id="PS52019"/>
    </source>
</evidence>
<dbReference type="SUPFAM" id="SSF55048">
    <property type="entry name" value="Probable ACP-binding domain of malonyl-CoA ACP transacylase"/>
    <property type="match status" value="2"/>
</dbReference>
<dbReference type="GO" id="GO:0004315">
    <property type="term" value="F:3-oxoacyl-[acyl-carrier-protein] synthase activity"/>
    <property type="evidence" value="ECO:0007669"/>
    <property type="project" value="InterPro"/>
</dbReference>
<dbReference type="PROSITE" id="PS00606">
    <property type="entry name" value="KS3_1"/>
    <property type="match status" value="1"/>
</dbReference>
<feature type="region of interest" description="Disordered" evidence="7">
    <location>
        <begin position="3107"/>
        <end position="3130"/>
    </location>
</feature>
<dbReference type="Pfam" id="PF00698">
    <property type="entry name" value="Acyl_transf_1"/>
    <property type="match status" value="2"/>
</dbReference>
<keyword evidence="5" id="KW-0012">Acyltransferase</keyword>
<dbReference type="InterPro" id="IPR016039">
    <property type="entry name" value="Thiolase-like"/>
</dbReference>
<dbReference type="InterPro" id="IPR020843">
    <property type="entry name" value="ER"/>
</dbReference>
<gene>
    <name evidence="11" type="ordered locus">FraEuI1c_3091</name>
</gene>
<dbReference type="SMART" id="SM00823">
    <property type="entry name" value="PKS_PP"/>
    <property type="match status" value="2"/>
</dbReference>
<feature type="region of interest" description="Disordered" evidence="7">
    <location>
        <begin position="2538"/>
        <end position="2558"/>
    </location>
</feature>
<dbReference type="PANTHER" id="PTHR43775:SF51">
    <property type="entry name" value="INACTIVE PHENOLPHTHIOCEROL SYNTHESIS POLYKETIDE SYNTHASE TYPE I PKS1-RELATED"/>
    <property type="match status" value="1"/>
</dbReference>
<name>E3JCX5_PSEI1</name>
<dbReference type="InterPro" id="IPR049900">
    <property type="entry name" value="PKS_mFAS_DH"/>
</dbReference>
<dbReference type="Gene3D" id="3.30.70.3290">
    <property type="match status" value="2"/>
</dbReference>
<dbReference type="GO" id="GO:0006633">
    <property type="term" value="P:fatty acid biosynthetic process"/>
    <property type="evidence" value="ECO:0007669"/>
    <property type="project" value="InterPro"/>
</dbReference>
<dbReference type="EMBL" id="CP002299">
    <property type="protein sequence ID" value="ADP81114.1"/>
    <property type="molecule type" value="Genomic_DNA"/>
</dbReference>
<dbReference type="SUPFAM" id="SSF51735">
    <property type="entry name" value="NAD(P)-binding Rossmann-fold domains"/>
    <property type="match status" value="3"/>
</dbReference>
<dbReference type="SMART" id="SM00826">
    <property type="entry name" value="PKS_DH"/>
    <property type="match status" value="1"/>
</dbReference>
<sequence>MTKADEGRTGITAPGDRRDAVLPGAPAAVVGVACRLPGAPDPAAFWRLLRSGTDAVRDDPARGRGGHLADPAGFDAEFFGISPREAAAIDPRQRLVLELAWEALEDAGVVPTRLAGAAAGVFIGAVSDDYANLLAGYGDGAVTRHTLTGVSRGLIANRVSYTLDLRGPSLTVDTAQSSSLVAVHLAVESLASGESEVALAGGVQLNLADTVTRGAERFGGLSPDGRCFTFDARANGYVRGEGGGVVVLKPLHRALADGDRIYCVVRGGAVNHDGGGGAGLTVPSADAQAEVIRQALARAGVEPGAVQYVELHGTGTKVGDPVEAAGLGRAVSGGRRPADALRVGSVKTNIGHLEGAAGIAGFLKTALAIRARELPPSLNFAQPNPAIELTGLGLRVQRELGGWPRPDEEPVAGVSSFGVGGTNCHLVLSAPPAGSVAETMPTGAGPAGPALAGVGAAGAGPAGPAPVERVPVVTGGVVAWPVSARSAPALRAAAANLRAAADADPALPLADVAWTLSQGRETFEHRAVVVGADRSELLAATAALAAGEQDAGLRLGVAHQPARAVFVLPGQGSQWAGMADALLDRSPVFADHVAACAEALAEHVEWRLLDVLRGRPGAPGLDRVDVVQPALFAMMTSLGALWRAAGVVPAAVVGHSQGEIAAAYLAGALSLTDAARLVARRSRALLRIAGRGGMASVALPADEVRDRLLELPGVAVAAVNGPAATVVAGEREALAEAVARLRASGADVRAIPVDYASHSPQVAELRAAVLAAAKGVAAGPASAAFYSTVTGDRLDPRRLDADYWYRNLREDVRFAPAIQAALADGHRVFVEISPHPVLTPGIRQIIEAVGADAVGVATLRRDDGGPDRFLTALGEAHTHGVEVDWAATLPPGRRRVDLPTYPFQRERYWLDDLSAREDEPDHPGPAASGPAAPPLTEPGQTTPLQTEPFPPMAVPASPVGREPAVAPAARYQGRDGERDLDRLVRSSLAAVLGRGRTAALDERRTFKDLGLDSLGAVEFRDRLASASGIPLPATVTFDHPTPAALLAYLRTADDDRPGGAATSAGPTDDPVVIVAAAGRWPGGADTPEKLWELLAAGQDAIGPFPTNRGWDLAALATADATGTAPSYVHEGGFLHDADAFDAELFGVNPREATAIDPQQRLLLESAWELCERAGIDPHALRGSQTGVFVGVMAQDYGPRMHEAPAEHSGYLLTGSTTSVASGRIAYVLGLAGPTLTIDTACSSSLVALHLASQALRAGECSLALAGGVTVMASPGIFTEFSRQRGLAPDGRCKPFAAAADGTAWGEAAGLVLLERLSDARRRGHPVLAVVRGSAVNSDGASNGLTAPNGPAQREVIRLALAQAGLGPADVDHVQAHGTGTELGDPIEAQALLATYGQDRADGPALLLGSVKSNLGHTQAAAGVTGVVAAVEAMRHGLIPATLHVDAPSPHVDWAAGAVRLVTEPTPWPETGRPRRAAVSSFGISGTNAHLILEQPPAVPEQAADGSNGDREPARNGPGDAEPVTTWVLSGHDPAALRESALRLRSAVAAAGPGLRPVDVGLTLATGRAGLDQRAAVIGSGAAELLAGLDALAAGEASPTTVSGTVAAGGRIAFVFPGQGSQWAGMARDLLDTSPVFAEHIERVAAALAPHVDWSLADVLRGRPSGDGTGPDWLERVDVVQPALFAVMTGLARLWESLGIRPDAVVGHSQAEIAAAYVAGILDLDDAARVVAVRSQIITRIAGLGGMASVPRPADAVQADLDAWPPGLAGLGIAAVNGPAATVVSGPADAVAALVERYNADGVRARRVPVDYASHSGAVEALADDLLASLADVRHAPARTSFYSTVTGARLDGTDTLSADYWYRNLRQPVRFADAVRALLTDGHTAFVEVSPHPVLTVGVSQTIEDEPDAPATVVTGTLRRGEDGWRRLHTALAQLHVAGHSPDWPAVFGPDARRVALPTYPFQRRRFWLDAPAEPGAELLAAGITPAAHPWLRLRTEQADTASTTLRGLVSLARTPWLADHAVAGTPLLPGTAFIDVALHAAAAGADGPVRLDELVLRAPLALGADRAAQLQVSVGPAGEDGAPVEIHARPAQSGTGPAGQRASWTHHASGHTGRPVGDGRAATAEIPAPRQAGEWPPSEWPPAGAEPVDVADLYRRLATAGYHYGPALRGLVGAWRVGQEVLAEARLPEPVESGADDHVLHPVLLDAVFQAALGLLDPDADPPGGPADGIRLRLPFSVSGVEVSRRGARTLRARIRPTGPDAVSVTAVDPSGGAVVTVARLVARPLPASEVAALRELAVRELALAGAASPRSTTAFRPHWPVLEPSATEPAGPSRWFLLGPDELGLADALAAGGGTPNTHPDLASAAAATGGQRPGDGTVVVLAVPAGGGTDPDRVEAAVTGTLATVQGFLADERLAVARLLVLTRGAMGVVDHDGPPDLGAAAVWGLVRSAQAEHPGRIVLVDLDGALDPATSPDPGRALRASVAALPAAVATGLGQLAARAGTVHVPRLAKAATGAGDELEIPAGAAWRLESTDPGAPGSLRLVDDPDSTRQPGPGEVQLQVRAAGVNFRDVLIDLGLYPGRARIGAEGSGVVTAVGPGVDRLSPGDRVMGLLPGQLGAHAVVDHRLLAPVPAGWDFARAAAVPVAYLTAYHGLVGLADLRPGETVLVHAAAGGVGQAAVALGRHLGAEVFGTASPDKWAAIRALGLDDDHLASSRDLSFAERFRVASGGGVRVVLNALAHEFTDASLGLLRPGGRFVELGKTDPRTPEELAARYPGRAYLPFDLLADVAPERIGAYWAELLPLLASGALPAAPPRSWDIRQAPTALRHLRHARHVGKVVLRLPRPLDPHGTVLITGGTGGLGALTARHLVAHHGVRHLLLVSRQGPDAPDAGPLAADLTAAGAAVTIHAADVADPGQLAATLARVEPGHPLTAVVHAAGALADATFTAVTPRHLHSALAPKAHAAWQLDRLTRDHDLSHFVLYSSTAAPLGHPGQAPYAAANAYLDALAQDRQRRGRPATSINWGPWQLPTGLTAHLSETDLARLARGGVLPLPTAAGLAELDAALAGAAPVAVAARLDTPAGRPALPEPLWDLIPVTPAGVNAPSPAGPAGAGDRPPAATAANGTALAERLRDRTAPEREALLMELVTTSAAAVLGHGPARALGPDRGFLDSGFDSLTSVEFRNVAAAATGLRLPTTLLFDHPTPRRLARHLAERLAPPEADPLAQVELLSAALARVATTAEPRVRDAVRPLLRQLLTVWDMDRRPAGPPDHDNAPRPHRPAADLESADDDELFAALDEELGLDPSDSPAGTPWGAR</sequence>
<dbReference type="GO" id="GO:0031177">
    <property type="term" value="F:phosphopantetheine binding"/>
    <property type="evidence" value="ECO:0007669"/>
    <property type="project" value="InterPro"/>
</dbReference>
<dbReference type="PROSITE" id="PS52019">
    <property type="entry name" value="PKS_MFAS_DH"/>
    <property type="match status" value="1"/>
</dbReference>
<keyword evidence="1" id="KW-0596">Phosphopantetheine</keyword>
<dbReference type="Gene3D" id="3.40.47.10">
    <property type="match status" value="2"/>
</dbReference>
<evidence type="ECO:0000259" key="8">
    <source>
        <dbReference type="PROSITE" id="PS50075"/>
    </source>
</evidence>
<dbReference type="Pfam" id="PF13602">
    <property type="entry name" value="ADH_zinc_N_2"/>
    <property type="match status" value="1"/>
</dbReference>
<dbReference type="InterPro" id="IPR013968">
    <property type="entry name" value="PKS_KR"/>
</dbReference>
<protein>
    <submittedName>
        <fullName evidence="11">Acyl transferase</fullName>
    </submittedName>
</protein>
<dbReference type="Gene3D" id="3.90.180.10">
    <property type="entry name" value="Medium-chain alcohol dehydrogenases, catalytic domain"/>
    <property type="match status" value="1"/>
</dbReference>
<dbReference type="InterPro" id="IPR011032">
    <property type="entry name" value="GroES-like_sf"/>
</dbReference>
<evidence type="ECO:0000256" key="7">
    <source>
        <dbReference type="SAM" id="MobiDB-lite"/>
    </source>
</evidence>
<dbReference type="SMART" id="SM00827">
    <property type="entry name" value="PKS_AT"/>
    <property type="match status" value="2"/>
</dbReference>
<dbReference type="STRING" id="298654.FraEuI1c_3091"/>
<dbReference type="InterPro" id="IPR042104">
    <property type="entry name" value="PKS_dehydratase_sf"/>
</dbReference>
<dbReference type="FunFam" id="1.10.1200.10:FF:000007">
    <property type="entry name" value="Probable polyketide synthase pks17"/>
    <property type="match status" value="1"/>
</dbReference>
<dbReference type="CDD" id="cd08956">
    <property type="entry name" value="KR_3_FAS_SDR_x"/>
    <property type="match status" value="1"/>
</dbReference>
<feature type="domain" description="Ketosynthase family 3 (KS3)" evidence="9">
    <location>
        <begin position="24"/>
        <end position="430"/>
    </location>
</feature>
<dbReference type="Pfam" id="PF16197">
    <property type="entry name" value="KAsynt_C_assoc"/>
    <property type="match status" value="1"/>
</dbReference>
<dbReference type="PROSITE" id="PS51257">
    <property type="entry name" value="PROKAR_LIPOPROTEIN"/>
    <property type="match status" value="1"/>
</dbReference>
<dbReference type="FunFam" id="3.40.366.10:FF:000002">
    <property type="entry name" value="Probable polyketide synthase 2"/>
    <property type="match status" value="2"/>
</dbReference>
<dbReference type="InterPro" id="IPR013154">
    <property type="entry name" value="ADH-like_N"/>
</dbReference>
<feature type="domain" description="Carrier" evidence="8">
    <location>
        <begin position="975"/>
        <end position="1053"/>
    </location>
</feature>
<dbReference type="InParanoid" id="E3JCX5"/>
<dbReference type="Gene3D" id="3.40.50.11460">
    <property type="match status" value="1"/>
</dbReference>
<dbReference type="InterPro" id="IPR036736">
    <property type="entry name" value="ACP-like_sf"/>
</dbReference>
<feature type="compositionally biased region" description="Acidic residues" evidence="7">
    <location>
        <begin position="3291"/>
        <end position="3307"/>
    </location>
</feature>
<dbReference type="FunFam" id="3.40.47.10:FF:000019">
    <property type="entry name" value="Polyketide synthase type I"/>
    <property type="match status" value="1"/>
</dbReference>
<dbReference type="SUPFAM" id="SSF47336">
    <property type="entry name" value="ACP-like"/>
    <property type="match status" value="2"/>
</dbReference>
<dbReference type="InterPro" id="IPR014043">
    <property type="entry name" value="Acyl_transferase_dom"/>
</dbReference>
<dbReference type="GO" id="GO:0005737">
    <property type="term" value="C:cytoplasm"/>
    <property type="evidence" value="ECO:0007669"/>
    <property type="project" value="TreeGrafter"/>
</dbReference>
<feature type="region of interest" description="Disordered" evidence="7">
    <location>
        <begin position="1494"/>
        <end position="1521"/>
    </location>
</feature>
<dbReference type="Pfam" id="PF22621">
    <property type="entry name" value="CurL-like_PKS_C"/>
    <property type="match status" value="1"/>
</dbReference>
<dbReference type="InterPro" id="IPR049552">
    <property type="entry name" value="PKS_DH_N"/>
</dbReference>
<dbReference type="SUPFAM" id="SSF53901">
    <property type="entry name" value="Thiolase-like"/>
    <property type="match status" value="2"/>
</dbReference>
<feature type="active site" description="Proton donor; for dehydratase activity" evidence="6">
    <location>
        <position position="2207"/>
    </location>
</feature>
<dbReference type="CDD" id="cd05195">
    <property type="entry name" value="enoyl_red"/>
    <property type="match status" value="1"/>
</dbReference>
<dbReference type="InterPro" id="IPR016035">
    <property type="entry name" value="Acyl_Trfase/lysoPLipase"/>
</dbReference>
<dbReference type="PROSITE" id="PS50075">
    <property type="entry name" value="CARRIER"/>
    <property type="match status" value="2"/>
</dbReference>
<evidence type="ECO:0000256" key="4">
    <source>
        <dbReference type="ARBA" id="ARBA00023268"/>
    </source>
</evidence>
<organism evidence="11 12">
    <name type="scientific">Pseudofrankia inefficax (strain DSM 45817 / CECT 9037 / DDB 130130 / EuI1c)</name>
    <name type="common">Frankia inefficax</name>
    <dbReference type="NCBI Taxonomy" id="298654"/>
    <lineage>
        <taxon>Bacteria</taxon>
        <taxon>Bacillati</taxon>
        <taxon>Actinomycetota</taxon>
        <taxon>Actinomycetes</taxon>
        <taxon>Frankiales</taxon>
        <taxon>Frankiaceae</taxon>
        <taxon>Pseudofrankia</taxon>
    </lineage>
</organism>
<feature type="region of interest" description="Disordered" evidence="7">
    <location>
        <begin position="915"/>
        <end position="947"/>
    </location>
</feature>
<dbReference type="SMART" id="SM01294">
    <property type="entry name" value="PKS_PP_betabranch"/>
    <property type="match status" value="2"/>
</dbReference>
<evidence type="ECO:0000259" key="9">
    <source>
        <dbReference type="PROSITE" id="PS52004"/>
    </source>
</evidence>
<keyword evidence="4" id="KW-0511">Multifunctional enzyme</keyword>
<dbReference type="RefSeq" id="WP_013424232.1">
    <property type="nucleotide sequence ID" value="NC_014666.1"/>
</dbReference>
<dbReference type="Gene3D" id="3.40.50.720">
    <property type="entry name" value="NAD(P)-binding Rossmann-like Domain"/>
    <property type="match status" value="1"/>
</dbReference>